<evidence type="ECO:0000313" key="2">
    <source>
        <dbReference type="Proteomes" id="UP000198650"/>
    </source>
</evidence>
<name>A0A1I0TT61_9BACL</name>
<gene>
    <name evidence="1" type="ORF">SAMN05192569_105514</name>
</gene>
<proteinExistence type="predicted"/>
<reference evidence="2" key="1">
    <citation type="submission" date="2016-10" db="EMBL/GenBank/DDBJ databases">
        <authorList>
            <person name="Varghese N."/>
            <person name="Submissions S."/>
        </authorList>
    </citation>
    <scope>NUCLEOTIDE SEQUENCE [LARGE SCALE GENOMIC DNA]</scope>
    <source>
        <strain evidence="2">M1</strain>
    </source>
</reference>
<protein>
    <submittedName>
        <fullName evidence="1">Uncharacterized protein</fullName>
    </submittedName>
</protein>
<dbReference type="STRING" id="186116.SAMN05192569_105514"/>
<dbReference type="AlphaFoldDB" id="A0A1I0TT61"/>
<organism evidence="1 2">
    <name type="scientific">Parageobacillus thermantarcticus</name>
    <dbReference type="NCBI Taxonomy" id="186116"/>
    <lineage>
        <taxon>Bacteria</taxon>
        <taxon>Bacillati</taxon>
        <taxon>Bacillota</taxon>
        <taxon>Bacilli</taxon>
        <taxon>Bacillales</taxon>
        <taxon>Anoxybacillaceae</taxon>
        <taxon>Parageobacillus</taxon>
    </lineage>
</organism>
<dbReference type="RefSeq" id="WP_090951794.1">
    <property type="nucleotide sequence ID" value="NZ_FOJS01000055.1"/>
</dbReference>
<keyword evidence="2" id="KW-1185">Reference proteome</keyword>
<sequence>MKKYLWLVHWDSYHAGSFQTRIVTDKKDIVKAIEVFKQVKKAPIREIDINRVEFISEVYM</sequence>
<dbReference type="Proteomes" id="UP000198650">
    <property type="component" value="Unassembled WGS sequence"/>
</dbReference>
<evidence type="ECO:0000313" key="1">
    <source>
        <dbReference type="EMBL" id="SFA54773.1"/>
    </source>
</evidence>
<accession>A0A1I0TT61</accession>
<dbReference type="EMBL" id="FOJS01000055">
    <property type="protein sequence ID" value="SFA54773.1"/>
    <property type="molecule type" value="Genomic_DNA"/>
</dbReference>